<reference evidence="1" key="1">
    <citation type="submission" date="2022-12" db="EMBL/GenBank/DDBJ databases">
        <title>Peptostreptococcus.</title>
        <authorList>
            <person name="Lee S.H."/>
        </authorList>
    </citation>
    <scope>NUCLEOTIDE SEQUENCE</scope>
    <source>
        <strain evidence="1">CBA3647</strain>
    </source>
</reference>
<keyword evidence="2" id="KW-1185">Reference proteome</keyword>
<name>A0ABY7JUN7_9FIRM</name>
<organism evidence="1 2">
    <name type="scientific">Peptostreptococcus equinus</name>
    <dbReference type="NCBI Taxonomy" id="3003601"/>
    <lineage>
        <taxon>Bacteria</taxon>
        <taxon>Bacillati</taxon>
        <taxon>Bacillota</taxon>
        <taxon>Clostridia</taxon>
        <taxon>Peptostreptococcales</taxon>
        <taxon>Peptostreptococcaceae</taxon>
        <taxon>Peptostreptococcus</taxon>
    </lineage>
</organism>
<dbReference type="Proteomes" id="UP001164187">
    <property type="component" value="Chromosome"/>
</dbReference>
<protein>
    <submittedName>
        <fullName evidence="1">Uncharacterized protein</fullName>
    </submittedName>
</protein>
<evidence type="ECO:0000313" key="2">
    <source>
        <dbReference type="Proteomes" id="UP001164187"/>
    </source>
</evidence>
<gene>
    <name evidence="1" type="ORF">O0R46_04370</name>
</gene>
<sequence length="196" mass="23774">MDLRFDREIMKWFDSFFQEAIESISIDNFFCKTERNSRLLDRSRKFILEKNNGKYWQIEFTVPESKVLKIEKNVNTFFKEYIIEEISMYSDDEIYDFINSKIKDVYNEVVEYRYNEDKNTYVMSYSKEFMDKCSGMKVGEIRFLNEDLMIKIWNEEKISIVNIDNTFNLILNYDTNKNEDMLDSLLDLRKSVIIIL</sequence>
<proteinExistence type="predicted"/>
<dbReference type="RefSeq" id="WP_269312368.1">
    <property type="nucleotide sequence ID" value="NZ_CP114052.1"/>
</dbReference>
<dbReference type="EMBL" id="CP114052">
    <property type="protein sequence ID" value="WAW15690.1"/>
    <property type="molecule type" value="Genomic_DNA"/>
</dbReference>
<evidence type="ECO:0000313" key="1">
    <source>
        <dbReference type="EMBL" id="WAW15690.1"/>
    </source>
</evidence>
<accession>A0ABY7JUN7</accession>